<accession>A0A9P0JUZ0</accession>
<feature type="chain" id="PRO_5040134770" evidence="2">
    <location>
        <begin position="22"/>
        <end position="70"/>
    </location>
</feature>
<gene>
    <name evidence="3" type="ORF">ACAOBT_LOCUS3810</name>
</gene>
<sequence length="70" mass="7357">MKLFTLIFVLLASSLLMFCMASPLNAGRSMSERKHSYNPQCFGFGGSPSPPPQQPATTASTTTTTTAASA</sequence>
<name>A0A9P0JUZ0_ACAOB</name>
<protein>
    <submittedName>
        <fullName evidence="3">Uncharacterized protein</fullName>
    </submittedName>
</protein>
<keyword evidence="4" id="KW-1185">Reference proteome</keyword>
<reference evidence="3" key="1">
    <citation type="submission" date="2022-03" db="EMBL/GenBank/DDBJ databases">
        <authorList>
            <person name="Sayadi A."/>
        </authorList>
    </citation>
    <scope>NUCLEOTIDE SEQUENCE</scope>
</reference>
<dbReference type="AlphaFoldDB" id="A0A9P0JUZ0"/>
<evidence type="ECO:0000313" key="3">
    <source>
        <dbReference type="EMBL" id="CAH1960829.1"/>
    </source>
</evidence>
<dbReference type="EMBL" id="CAKOFQ010006690">
    <property type="protein sequence ID" value="CAH1960829.1"/>
    <property type="molecule type" value="Genomic_DNA"/>
</dbReference>
<feature type="region of interest" description="Disordered" evidence="1">
    <location>
        <begin position="41"/>
        <end position="70"/>
    </location>
</feature>
<comment type="caution">
    <text evidence="3">The sequence shown here is derived from an EMBL/GenBank/DDBJ whole genome shotgun (WGS) entry which is preliminary data.</text>
</comment>
<proteinExistence type="predicted"/>
<evidence type="ECO:0000256" key="1">
    <source>
        <dbReference type="SAM" id="MobiDB-lite"/>
    </source>
</evidence>
<evidence type="ECO:0000256" key="2">
    <source>
        <dbReference type="SAM" id="SignalP"/>
    </source>
</evidence>
<keyword evidence="2" id="KW-0732">Signal</keyword>
<feature type="signal peptide" evidence="2">
    <location>
        <begin position="1"/>
        <end position="21"/>
    </location>
</feature>
<organism evidence="3 4">
    <name type="scientific">Acanthoscelides obtectus</name>
    <name type="common">Bean weevil</name>
    <name type="synonym">Bruchus obtectus</name>
    <dbReference type="NCBI Taxonomy" id="200917"/>
    <lineage>
        <taxon>Eukaryota</taxon>
        <taxon>Metazoa</taxon>
        <taxon>Ecdysozoa</taxon>
        <taxon>Arthropoda</taxon>
        <taxon>Hexapoda</taxon>
        <taxon>Insecta</taxon>
        <taxon>Pterygota</taxon>
        <taxon>Neoptera</taxon>
        <taxon>Endopterygota</taxon>
        <taxon>Coleoptera</taxon>
        <taxon>Polyphaga</taxon>
        <taxon>Cucujiformia</taxon>
        <taxon>Chrysomeloidea</taxon>
        <taxon>Chrysomelidae</taxon>
        <taxon>Bruchinae</taxon>
        <taxon>Bruchini</taxon>
        <taxon>Acanthoscelides</taxon>
    </lineage>
</organism>
<dbReference type="Proteomes" id="UP001152888">
    <property type="component" value="Unassembled WGS sequence"/>
</dbReference>
<feature type="compositionally biased region" description="Low complexity" evidence="1">
    <location>
        <begin position="55"/>
        <end position="70"/>
    </location>
</feature>
<evidence type="ECO:0000313" key="4">
    <source>
        <dbReference type="Proteomes" id="UP001152888"/>
    </source>
</evidence>